<name>A0A0V1L893_9BILA</name>
<evidence type="ECO:0000313" key="3">
    <source>
        <dbReference type="Proteomes" id="UP000054721"/>
    </source>
</evidence>
<accession>A0A0V1L893</accession>
<keyword evidence="1" id="KW-0472">Membrane</keyword>
<keyword evidence="1" id="KW-1133">Transmembrane helix</keyword>
<gene>
    <name evidence="2" type="ORF">T02_14243</name>
</gene>
<dbReference type="Proteomes" id="UP000054721">
    <property type="component" value="Unassembled WGS sequence"/>
</dbReference>
<protein>
    <submittedName>
        <fullName evidence="2">Uncharacterized protein</fullName>
    </submittedName>
</protein>
<dbReference type="AlphaFoldDB" id="A0A0V1L893"/>
<keyword evidence="3" id="KW-1185">Reference proteome</keyword>
<reference evidence="2 3" key="1">
    <citation type="submission" date="2015-05" db="EMBL/GenBank/DDBJ databases">
        <title>Evolution of Trichinella species and genotypes.</title>
        <authorList>
            <person name="Korhonen P.K."/>
            <person name="Edoardo P."/>
            <person name="Giuseppe L.R."/>
            <person name="Gasser R.B."/>
        </authorList>
    </citation>
    <scope>NUCLEOTIDE SEQUENCE [LARGE SCALE GENOMIC DNA]</scope>
    <source>
        <strain evidence="2">ISS10</strain>
    </source>
</reference>
<dbReference type="EMBL" id="JYDW01000113">
    <property type="protein sequence ID" value="KRZ55516.1"/>
    <property type="molecule type" value="Genomic_DNA"/>
</dbReference>
<comment type="caution">
    <text evidence="2">The sequence shown here is derived from an EMBL/GenBank/DDBJ whole genome shotgun (WGS) entry which is preliminary data.</text>
</comment>
<keyword evidence="1" id="KW-0812">Transmembrane</keyword>
<proteinExistence type="predicted"/>
<feature type="transmembrane region" description="Helical" evidence="1">
    <location>
        <begin position="12"/>
        <end position="37"/>
    </location>
</feature>
<evidence type="ECO:0000313" key="2">
    <source>
        <dbReference type="EMBL" id="KRZ55516.1"/>
    </source>
</evidence>
<evidence type="ECO:0000256" key="1">
    <source>
        <dbReference type="SAM" id="Phobius"/>
    </source>
</evidence>
<organism evidence="2 3">
    <name type="scientific">Trichinella nativa</name>
    <dbReference type="NCBI Taxonomy" id="6335"/>
    <lineage>
        <taxon>Eukaryota</taxon>
        <taxon>Metazoa</taxon>
        <taxon>Ecdysozoa</taxon>
        <taxon>Nematoda</taxon>
        <taxon>Enoplea</taxon>
        <taxon>Dorylaimia</taxon>
        <taxon>Trichinellida</taxon>
        <taxon>Trichinellidae</taxon>
        <taxon>Trichinella</taxon>
    </lineage>
</organism>
<sequence>MKSRHGTCLPEIACKFLLSCYAIACVALVAVVVRVHYVQCMNSKTFSLERRISNEQMLLSFVYFNFIVWNSELYKKRGLQGKKALILIWMKIDVDYISDN</sequence>